<dbReference type="KEGG" id="panc:E2636_15570"/>
<gene>
    <name evidence="1" type="ORF">E2636_15570</name>
</gene>
<evidence type="ECO:0008006" key="3">
    <source>
        <dbReference type="Google" id="ProtNLM"/>
    </source>
</evidence>
<name>A0A4P7A235_9BACL</name>
<dbReference type="Pfam" id="PF01136">
    <property type="entry name" value="Peptidase_U32"/>
    <property type="match status" value="1"/>
</dbReference>
<dbReference type="Proteomes" id="UP000294292">
    <property type="component" value="Chromosome"/>
</dbReference>
<dbReference type="InterPro" id="IPR001539">
    <property type="entry name" value="Peptidase_U32"/>
</dbReference>
<dbReference type="EMBL" id="CP038015">
    <property type="protein sequence ID" value="QBP42479.1"/>
    <property type="molecule type" value="Genomic_DNA"/>
</dbReference>
<evidence type="ECO:0000313" key="2">
    <source>
        <dbReference type="Proteomes" id="UP000294292"/>
    </source>
</evidence>
<reference evidence="1 2" key="1">
    <citation type="submission" date="2019-03" db="EMBL/GenBank/DDBJ databases">
        <title>Complete genome sequence of Paenisporosarcina antarctica CGMCC 1.6503T.</title>
        <authorList>
            <person name="Rong J.-C."/>
            <person name="Chi N.-Y."/>
            <person name="Zhang Q.-F."/>
        </authorList>
    </citation>
    <scope>NUCLEOTIDE SEQUENCE [LARGE SCALE GENOMIC DNA]</scope>
    <source>
        <strain evidence="1 2">CGMCC 1.6503</strain>
    </source>
</reference>
<protein>
    <recommendedName>
        <fullName evidence="3">Peptidase family U32</fullName>
    </recommendedName>
</protein>
<dbReference type="AlphaFoldDB" id="A0A4P7A235"/>
<proteinExistence type="predicted"/>
<evidence type="ECO:0000313" key="1">
    <source>
        <dbReference type="EMBL" id="QBP42479.1"/>
    </source>
</evidence>
<dbReference type="RefSeq" id="WP_134211027.1">
    <property type="nucleotide sequence ID" value="NZ_CP038015.1"/>
</dbReference>
<keyword evidence="2" id="KW-1185">Reference proteome</keyword>
<dbReference type="OrthoDB" id="244056at2"/>
<accession>A0A4P7A235</accession>
<organism evidence="1 2">
    <name type="scientific">Paenisporosarcina antarctica</name>
    <dbReference type="NCBI Taxonomy" id="417367"/>
    <lineage>
        <taxon>Bacteria</taxon>
        <taxon>Bacillati</taxon>
        <taxon>Bacillota</taxon>
        <taxon>Bacilli</taxon>
        <taxon>Bacillales</taxon>
        <taxon>Caryophanaceae</taxon>
        <taxon>Paenisporosarcina</taxon>
    </lineage>
</organism>
<sequence>MKETRDFIEKLGYPAGGTQDIPSSTKTFPDGAQYRVELPSVEGPASFEALIEACEKYDVYIHRISQGSGIMLLTDEELKQMAEIGQRENLEVSLFVGPRGTYDVTSMQHASSGKIAGLRSQGMDQLVYAIEDVKRACHFGIRSILVSDEGLLTLVNEFKKAGELPSDLVVKISVQMAQSNPVSIKLIQDAGADTYNVPTDLTLAKLSEIRQAIHMPIDIYIEAPDDIGGYVRHYEIAEIIRVAAPVYIKFGLRNSPNIYPSGTHLESVSIALCKERVRRAKIGLDLLKRYAPDLKTSQKGAEGLGVPVGTVVHS</sequence>